<evidence type="ECO:0000313" key="1">
    <source>
        <dbReference type="EMBL" id="MBB6675993.1"/>
    </source>
</evidence>
<reference evidence="1 2" key="1">
    <citation type="submission" date="2020-08" db="EMBL/GenBank/DDBJ databases">
        <title>Cohnella phylogeny.</title>
        <authorList>
            <person name="Dunlap C."/>
        </authorList>
    </citation>
    <scope>NUCLEOTIDE SEQUENCE [LARGE SCALE GENOMIC DNA]</scope>
    <source>
        <strain evidence="1 2">DSM 103658</strain>
    </source>
</reference>
<name>A0A841T331_9BACL</name>
<dbReference type="Proteomes" id="UP000574133">
    <property type="component" value="Unassembled WGS sequence"/>
</dbReference>
<evidence type="ECO:0000313" key="2">
    <source>
        <dbReference type="Proteomes" id="UP000574133"/>
    </source>
</evidence>
<gene>
    <name evidence="1" type="ORF">H4Q31_01480</name>
</gene>
<comment type="caution">
    <text evidence="1">The sequence shown here is derived from an EMBL/GenBank/DDBJ whole genome shotgun (WGS) entry which is preliminary data.</text>
</comment>
<organism evidence="1 2">
    <name type="scientific">Cohnella lubricantis</name>
    <dbReference type="NCBI Taxonomy" id="2163172"/>
    <lineage>
        <taxon>Bacteria</taxon>
        <taxon>Bacillati</taxon>
        <taxon>Bacillota</taxon>
        <taxon>Bacilli</taxon>
        <taxon>Bacillales</taxon>
        <taxon>Paenibacillaceae</taxon>
        <taxon>Cohnella</taxon>
    </lineage>
</organism>
<dbReference type="RefSeq" id="WP_185177296.1">
    <property type="nucleotide sequence ID" value="NZ_CBCSEP010000012.1"/>
</dbReference>
<keyword evidence="2" id="KW-1185">Reference proteome</keyword>
<proteinExistence type="predicted"/>
<accession>A0A841T331</accession>
<sequence>MRTWEMVNERLKQHLTSNGITFEVTGDVIHTDLCTIEISGYPNKPEYWVNEVRISRLDGVSEAVQSCISPMSSEV</sequence>
<protein>
    <submittedName>
        <fullName evidence="1">Uncharacterized protein</fullName>
    </submittedName>
</protein>
<dbReference type="AlphaFoldDB" id="A0A841T331"/>
<dbReference type="EMBL" id="JACJVN010000007">
    <property type="protein sequence ID" value="MBB6675993.1"/>
    <property type="molecule type" value="Genomic_DNA"/>
</dbReference>